<feature type="transmembrane region" description="Helical" evidence="1">
    <location>
        <begin position="136"/>
        <end position="160"/>
    </location>
</feature>
<evidence type="ECO:0000313" key="2">
    <source>
        <dbReference type="EMBL" id="KZP31825.1"/>
    </source>
</evidence>
<organism evidence="2 3">
    <name type="scientific">Athelia psychrophila</name>
    <dbReference type="NCBI Taxonomy" id="1759441"/>
    <lineage>
        <taxon>Eukaryota</taxon>
        <taxon>Fungi</taxon>
        <taxon>Dikarya</taxon>
        <taxon>Basidiomycota</taxon>
        <taxon>Agaricomycotina</taxon>
        <taxon>Agaricomycetes</taxon>
        <taxon>Agaricomycetidae</taxon>
        <taxon>Atheliales</taxon>
        <taxon>Atheliaceae</taxon>
        <taxon>Athelia</taxon>
    </lineage>
</organism>
<dbReference type="AlphaFoldDB" id="A0A166UM16"/>
<keyword evidence="1" id="KW-1133">Transmembrane helix</keyword>
<accession>A0A166UM16</accession>
<evidence type="ECO:0008006" key="4">
    <source>
        <dbReference type="Google" id="ProtNLM"/>
    </source>
</evidence>
<sequence>MYSKPHYCDSVLSLLAGFFPKFCALFPPPPPSPLWSVPQPPPLVATLTSRFFGPCSRVVSSLTQTVLAASSPCMIKPFLLAAGLMIAVTLASGCMIFSRNRAKPHDPPKSRDAPLRQSASTPLCTASSFYASGFKLCCAIFSAVVLVASPFIAVALVFYVHRHPLQIIDVGRGNPQSTRGPSFARPFANQGKPQAAPFQRTTPLWKGEAQEHTRLDNNSSSELTPPFTRAGGGILGMDRGTPDATFGCLIF</sequence>
<dbReference type="Proteomes" id="UP000076532">
    <property type="component" value="Unassembled WGS sequence"/>
</dbReference>
<keyword evidence="1" id="KW-0472">Membrane</keyword>
<dbReference type="EMBL" id="KV417488">
    <property type="protein sequence ID" value="KZP31825.1"/>
    <property type="molecule type" value="Genomic_DNA"/>
</dbReference>
<evidence type="ECO:0000313" key="3">
    <source>
        <dbReference type="Proteomes" id="UP000076532"/>
    </source>
</evidence>
<name>A0A166UM16_9AGAM</name>
<reference evidence="2 3" key="1">
    <citation type="journal article" date="2016" name="Mol. Biol. Evol.">
        <title>Comparative Genomics of Early-Diverging Mushroom-Forming Fungi Provides Insights into the Origins of Lignocellulose Decay Capabilities.</title>
        <authorList>
            <person name="Nagy L.G."/>
            <person name="Riley R."/>
            <person name="Tritt A."/>
            <person name="Adam C."/>
            <person name="Daum C."/>
            <person name="Floudas D."/>
            <person name="Sun H."/>
            <person name="Yadav J.S."/>
            <person name="Pangilinan J."/>
            <person name="Larsson K.H."/>
            <person name="Matsuura K."/>
            <person name="Barry K."/>
            <person name="Labutti K."/>
            <person name="Kuo R."/>
            <person name="Ohm R.A."/>
            <person name="Bhattacharya S.S."/>
            <person name="Shirouzu T."/>
            <person name="Yoshinaga Y."/>
            <person name="Martin F.M."/>
            <person name="Grigoriev I.V."/>
            <person name="Hibbett D.S."/>
        </authorList>
    </citation>
    <scope>NUCLEOTIDE SEQUENCE [LARGE SCALE GENOMIC DNA]</scope>
    <source>
        <strain evidence="2 3">CBS 109695</strain>
    </source>
</reference>
<keyword evidence="3" id="KW-1185">Reference proteome</keyword>
<proteinExistence type="predicted"/>
<feature type="transmembrane region" description="Helical" evidence="1">
    <location>
        <begin position="78"/>
        <end position="97"/>
    </location>
</feature>
<gene>
    <name evidence="2" type="ORF">FIBSPDRAFT_925653</name>
</gene>
<protein>
    <recommendedName>
        <fullName evidence="4">Transmembrane protein</fullName>
    </recommendedName>
</protein>
<keyword evidence="1" id="KW-0812">Transmembrane</keyword>
<evidence type="ECO:0000256" key="1">
    <source>
        <dbReference type="SAM" id="Phobius"/>
    </source>
</evidence>